<dbReference type="Pfam" id="PF01108">
    <property type="entry name" value="Tissue_fac"/>
    <property type="match status" value="1"/>
</dbReference>
<evidence type="ECO:0000259" key="2">
    <source>
        <dbReference type="Pfam" id="PF01108"/>
    </source>
</evidence>
<comment type="caution">
    <text evidence="3">The sequence shown here is derived from an EMBL/GenBank/DDBJ whole genome shotgun (WGS) entry which is preliminary data.</text>
</comment>
<dbReference type="OrthoDB" id="9932619at2759"/>
<name>A0A835NFJ8_9PASS</name>
<dbReference type="InterPro" id="IPR003961">
    <property type="entry name" value="FN3_dom"/>
</dbReference>
<reference evidence="3" key="1">
    <citation type="submission" date="2020-10" db="EMBL/GenBank/DDBJ databases">
        <title>Feather gene expression reveals the developmental basis of iridescence in African starlings.</title>
        <authorList>
            <person name="Rubenstein D.R."/>
        </authorList>
    </citation>
    <scope>NUCLEOTIDE SEQUENCE</scope>
    <source>
        <strain evidence="3">SS15</strain>
        <tissue evidence="3">Liver</tissue>
    </source>
</reference>
<dbReference type="InterPro" id="IPR050650">
    <property type="entry name" value="Type-II_Cytokine-TF_Rcpt"/>
</dbReference>
<dbReference type="EMBL" id="JADDUC020000002">
    <property type="protein sequence ID" value="KAI1241423.1"/>
    <property type="molecule type" value="Genomic_DNA"/>
</dbReference>
<proteinExistence type="predicted"/>
<accession>A0A835NFJ8</accession>
<evidence type="ECO:0000256" key="1">
    <source>
        <dbReference type="SAM" id="MobiDB-lite"/>
    </source>
</evidence>
<dbReference type="EMBL" id="JADDUC010000384">
    <property type="protein sequence ID" value="KAG0113825.1"/>
    <property type="molecule type" value="Genomic_DNA"/>
</dbReference>
<dbReference type="PANTHER" id="PTHR20859:SF46">
    <property type="entry name" value="INTERFERON GAMMA RECEPTOR 2"/>
    <property type="match status" value="1"/>
</dbReference>
<sequence>TSPHLPAPQNVEIYSYNFQSLLRWSPVTVENGSVLYTAHYKTVNSVSASPDSLLISVSPPFPPEHGDSLQYLVSYWENSTGPAGKFLRDPGLEELHSPAEEEPQALVVGEGNVLEDEDPAANTPRDRGATQGPPQIILDMEPGIRGKKILDTDPWDQRKILNTNPVIPGKKILNTNPGIPGKKILNTNPGITGKKILSTNPGITGQSWTWSLGSEERKSWTRSLGSQENLEQRVWDHRTILKHSHEEGQSGEDPAGVEGVVQLLRPGVNHGSIDHDPPACEKLGTDT</sequence>
<dbReference type="GO" id="GO:0005886">
    <property type="term" value="C:plasma membrane"/>
    <property type="evidence" value="ECO:0007669"/>
    <property type="project" value="TreeGrafter"/>
</dbReference>
<reference evidence="4" key="3">
    <citation type="submission" date="2022-01" db="EMBL/GenBank/DDBJ databases">
        <authorList>
            <person name="Rubenstein D.R."/>
        </authorList>
    </citation>
    <scope>NUCLEOTIDE SEQUENCE</scope>
    <source>
        <strain evidence="4">SS15</strain>
        <tissue evidence="4">Liver</tissue>
    </source>
</reference>
<feature type="non-terminal residue" evidence="3">
    <location>
        <position position="287"/>
    </location>
</feature>
<protein>
    <recommendedName>
        <fullName evidence="2">Fibronectin type-III domain-containing protein</fullName>
    </recommendedName>
</protein>
<feature type="non-terminal residue" evidence="3">
    <location>
        <position position="1"/>
    </location>
</feature>
<feature type="region of interest" description="Disordered" evidence="1">
    <location>
        <begin position="264"/>
        <end position="287"/>
    </location>
</feature>
<dbReference type="Proteomes" id="UP000618051">
    <property type="component" value="Unassembled WGS sequence"/>
</dbReference>
<dbReference type="SUPFAM" id="SSF49265">
    <property type="entry name" value="Fibronectin type III"/>
    <property type="match status" value="2"/>
</dbReference>
<dbReference type="AlphaFoldDB" id="A0A835NFJ8"/>
<organism evidence="3">
    <name type="scientific">Lamprotornis superbus</name>
    <dbReference type="NCBI Taxonomy" id="245042"/>
    <lineage>
        <taxon>Eukaryota</taxon>
        <taxon>Metazoa</taxon>
        <taxon>Chordata</taxon>
        <taxon>Craniata</taxon>
        <taxon>Vertebrata</taxon>
        <taxon>Euteleostomi</taxon>
        <taxon>Archelosauria</taxon>
        <taxon>Archosauria</taxon>
        <taxon>Dinosauria</taxon>
        <taxon>Saurischia</taxon>
        <taxon>Theropoda</taxon>
        <taxon>Coelurosauria</taxon>
        <taxon>Aves</taxon>
        <taxon>Neognathae</taxon>
        <taxon>Neoaves</taxon>
        <taxon>Telluraves</taxon>
        <taxon>Australaves</taxon>
        <taxon>Passeriformes</taxon>
        <taxon>Sturnidae</taxon>
        <taxon>Lamprotornis</taxon>
    </lineage>
</organism>
<keyword evidence="5" id="KW-1185">Reference proteome</keyword>
<dbReference type="InterPro" id="IPR036116">
    <property type="entry name" value="FN3_sf"/>
</dbReference>
<feature type="compositionally biased region" description="Basic and acidic residues" evidence="1">
    <location>
        <begin position="272"/>
        <end position="287"/>
    </location>
</feature>
<dbReference type="PANTHER" id="PTHR20859">
    <property type="entry name" value="INTERFERON/INTERLEUKIN RECEPTOR"/>
    <property type="match status" value="1"/>
</dbReference>
<evidence type="ECO:0000313" key="4">
    <source>
        <dbReference type="EMBL" id="KAI1241423.1"/>
    </source>
</evidence>
<reference evidence="4 5" key="2">
    <citation type="journal article" date="2021" name="J. Hered.">
        <title>Feather Gene Expression Elucidates the Developmental Basis of Plumage Iridescence in African Starlings.</title>
        <authorList>
            <person name="Rubenstein D.R."/>
            <person name="Corvelo A."/>
            <person name="MacManes M.D."/>
            <person name="Maia R."/>
            <person name="Narzisi G."/>
            <person name="Rousaki A."/>
            <person name="Vandenabeele P."/>
            <person name="Shawkey M.D."/>
            <person name="Solomon J."/>
        </authorList>
    </citation>
    <scope>NUCLEOTIDE SEQUENCE [LARGE SCALE GENOMIC DNA]</scope>
    <source>
        <strain evidence="4">SS15</strain>
    </source>
</reference>
<evidence type="ECO:0000313" key="3">
    <source>
        <dbReference type="EMBL" id="KAG0113825.1"/>
    </source>
</evidence>
<dbReference type="Gene3D" id="2.60.40.10">
    <property type="entry name" value="Immunoglobulins"/>
    <property type="match status" value="1"/>
</dbReference>
<evidence type="ECO:0000313" key="5">
    <source>
        <dbReference type="Proteomes" id="UP000618051"/>
    </source>
</evidence>
<dbReference type="GO" id="GO:0004896">
    <property type="term" value="F:cytokine receptor activity"/>
    <property type="evidence" value="ECO:0007669"/>
    <property type="project" value="TreeGrafter"/>
</dbReference>
<dbReference type="InterPro" id="IPR013783">
    <property type="entry name" value="Ig-like_fold"/>
</dbReference>
<feature type="region of interest" description="Disordered" evidence="1">
    <location>
        <begin position="115"/>
        <end position="136"/>
    </location>
</feature>
<gene>
    <name evidence="4" type="ORF">IHE44_0004896</name>
    <name evidence="3" type="ORF">IHE44_009629</name>
</gene>
<feature type="domain" description="Fibronectin type-III" evidence="2">
    <location>
        <begin position="2"/>
        <end position="44"/>
    </location>
</feature>